<dbReference type="RefSeq" id="WP_066464766.1">
    <property type="nucleotide sequence ID" value="NZ_MATO01000037.1"/>
</dbReference>
<evidence type="ECO:0000313" key="3">
    <source>
        <dbReference type="Proteomes" id="UP000093482"/>
    </source>
</evidence>
<dbReference type="AlphaFoldDB" id="A0A1C0YTM4"/>
<dbReference type="OrthoDB" id="9796039at2"/>
<dbReference type="InterPro" id="IPR034660">
    <property type="entry name" value="DinB/YfiT-like"/>
</dbReference>
<feature type="domain" description="DinB-like" evidence="1">
    <location>
        <begin position="31"/>
        <end position="163"/>
    </location>
</feature>
<gene>
    <name evidence="2" type="ORF">A6K76_11540</name>
</gene>
<accession>A0A1C0YTM4</accession>
<protein>
    <submittedName>
        <fullName evidence="2">Metal-dependent hydrolase</fullName>
    </submittedName>
</protein>
<evidence type="ECO:0000259" key="1">
    <source>
        <dbReference type="Pfam" id="PF12867"/>
    </source>
</evidence>
<reference evidence="2 3" key="1">
    <citation type="submission" date="2016-07" db="EMBL/GenBank/DDBJ databases">
        <title>Caryophanon latum genome sequencing.</title>
        <authorList>
            <person name="Verma A."/>
            <person name="Pal Y."/>
            <person name="Krishnamurthi S."/>
        </authorList>
    </citation>
    <scope>NUCLEOTIDE SEQUENCE [LARGE SCALE GENOMIC DNA]</scope>
    <source>
        <strain evidence="2 3">DSM 14151</strain>
    </source>
</reference>
<sequence length="169" mass="19768">MDVRYPIGPFQRVESYTAEQLEQWINTIAKLPRELNEHLQHRQDDALNVTYRQGGWSVRDVVHHLADSHVVAYMRMKLALTEDAPTVTLYDEQRWSELNDYHLPVHVSLTLLGALHMRWVELMRSITLDDLQRTFIHPEHGALRVADVIALYAWHSEHHLAHIKLALQS</sequence>
<keyword evidence="3" id="KW-1185">Reference proteome</keyword>
<dbReference type="EMBL" id="MATO01000037">
    <property type="protein sequence ID" value="OCS90491.1"/>
    <property type="molecule type" value="Genomic_DNA"/>
</dbReference>
<dbReference type="GO" id="GO:0016787">
    <property type="term" value="F:hydrolase activity"/>
    <property type="evidence" value="ECO:0007669"/>
    <property type="project" value="UniProtKB-KW"/>
</dbReference>
<comment type="caution">
    <text evidence="2">The sequence shown here is derived from an EMBL/GenBank/DDBJ whole genome shotgun (WGS) entry which is preliminary data.</text>
</comment>
<evidence type="ECO:0000313" key="2">
    <source>
        <dbReference type="EMBL" id="OCS90491.1"/>
    </source>
</evidence>
<dbReference type="InterPro" id="IPR024775">
    <property type="entry name" value="DinB-like"/>
</dbReference>
<organism evidence="2 3">
    <name type="scientific">Caryophanon latum</name>
    <dbReference type="NCBI Taxonomy" id="33977"/>
    <lineage>
        <taxon>Bacteria</taxon>
        <taxon>Bacillati</taxon>
        <taxon>Bacillota</taxon>
        <taxon>Bacilli</taxon>
        <taxon>Bacillales</taxon>
        <taxon>Caryophanaceae</taxon>
        <taxon>Caryophanon</taxon>
    </lineage>
</organism>
<dbReference type="SUPFAM" id="SSF109854">
    <property type="entry name" value="DinB/YfiT-like putative metalloenzymes"/>
    <property type="match status" value="1"/>
</dbReference>
<dbReference type="NCBIfam" id="NF009807">
    <property type="entry name" value="PRK13291.1"/>
    <property type="match status" value="1"/>
</dbReference>
<dbReference type="Proteomes" id="UP000093482">
    <property type="component" value="Unassembled WGS sequence"/>
</dbReference>
<keyword evidence="2" id="KW-0378">Hydrolase</keyword>
<name>A0A1C0YTM4_9BACL</name>
<dbReference type="Pfam" id="PF12867">
    <property type="entry name" value="DinB_2"/>
    <property type="match status" value="1"/>
</dbReference>
<proteinExistence type="predicted"/>
<dbReference type="Gene3D" id="1.20.120.450">
    <property type="entry name" value="dinb family like domain"/>
    <property type="match status" value="1"/>
</dbReference>